<evidence type="ECO:0000259" key="12">
    <source>
        <dbReference type="PROSITE" id="PS51193"/>
    </source>
</evidence>
<dbReference type="GO" id="GO:0016818">
    <property type="term" value="F:hydrolase activity, acting on acid anhydrides, in phosphorus-containing anhydrides"/>
    <property type="evidence" value="ECO:0007669"/>
    <property type="project" value="InterPro"/>
</dbReference>
<evidence type="ECO:0000256" key="3">
    <source>
        <dbReference type="ARBA" id="ARBA00022723"/>
    </source>
</evidence>
<comment type="cofactor">
    <cofactor evidence="1">
        <name>[4Fe-4S] cluster</name>
        <dbReference type="ChEBI" id="CHEBI:49883"/>
    </cofactor>
</comment>
<comment type="similarity">
    <text evidence="2">Belongs to the DEAD box helicase family. DEAH subfamily. DDX11/CHL1 sub-subfamily.</text>
</comment>
<dbReference type="GO" id="GO:0003678">
    <property type="term" value="F:DNA helicase activity"/>
    <property type="evidence" value="ECO:0007669"/>
    <property type="project" value="InterPro"/>
</dbReference>
<name>G0UVW9_TRYCI</name>
<dbReference type="FunFam" id="3.40.50.300:FF:003774">
    <property type="entry name" value="DNA repair helicase, putative"/>
    <property type="match status" value="1"/>
</dbReference>
<dbReference type="AlphaFoldDB" id="G0UVW9"/>
<sequence length="971" mass="107953">MQEGDEQQKLPDTAHENSNHVSRDKTLCEQRIPRMKHKKRKRKEKKFTSIRSSGDPFIVDQKSCELTGDKCGSGSFLGYPSSSSSSVSRDASDEDSEEEYLGNLRKPKVYFSSRTHTQLQQVTDELRRTVFIKNLVRNRSQYRSGNDSTNQHGSEGLEKIGDSEPRKLRFVHVAGRQQLCLNQSVRAASGGSNERLNELCLEAMAYEYSKEGRAARKQQQEARGNEFSLPDVEDTFSPADGRRRGCAFCQRNRLKILRDYVNIEPRDLSQMRDIGKRVGACPFLVTRELLREADVVLIPYSYLVSSEMRAALLSGAVTNEHPTEQASGGGNLATELYSTGGSATNTSYNGGVAGGYSNQRWVIRGGKKTAVLPPDFTGDIIVVDEAHNLVDYCRSVTTAVITHTELLVVRHLLDGYRRRYETRLLTRNKQRLREMISFADKIAGYLQEVGERPLSPTEICSIPSFTFAAGVDTVNVFLFLDFVEESRLFTKLHCLLSHLIATMEEQGQSSAKVGGNLALMGESADVSLKDSDNYKSSSSSDDLLRPVLSMEYNPHSFTSTLHRFEAFLRWYSRADEYTRVVIRRHAPLKDSDEAGKVCLELFQMEPGMHTISPVLQQAQAVVLAGGTMKPLSLTCDLILKPPLTATNAAAREDMHLTDTAGEQSCRRSTKQVRFTEESHVVPSSSIAVFALGKGPSGRAMEFQHAKRHLWPQMFDEVAAALLNFCRIVPAGMIVFFTSYEVEDLFVSTIRRSGMYDAINTVKRIFREPGTSRKAVSTYEGPTEPTEASPTSTVDSMLEDYAAWVRSEGSSGALLLAVIGGKLSEGINFNDDLGRAVVVVGLPFANINEVELQLHLRHIASTRIGDSSLTSGAPTSTASKDATIAESGVSSCFSSTEWGLFTDLCMRAVNQSIGRCIRHAGDYAAVILMDLRYVERRDIRRRIAGWMQPSIQLANNFGECFRGVRDFFATRR</sequence>
<feature type="region of interest" description="Disordered" evidence="11">
    <location>
        <begin position="215"/>
        <end position="236"/>
    </location>
</feature>
<dbReference type="PANTHER" id="PTHR11472:SF41">
    <property type="entry name" value="ATP-DEPENDENT DNA HELICASE DDX11-RELATED"/>
    <property type="match status" value="1"/>
</dbReference>
<feature type="compositionally biased region" description="Basic residues" evidence="11">
    <location>
        <begin position="33"/>
        <end position="45"/>
    </location>
</feature>
<dbReference type="InterPro" id="IPR027417">
    <property type="entry name" value="P-loop_NTPase"/>
</dbReference>
<feature type="region of interest" description="Disordered" evidence="11">
    <location>
        <begin position="141"/>
        <end position="161"/>
    </location>
</feature>
<evidence type="ECO:0000256" key="1">
    <source>
        <dbReference type="ARBA" id="ARBA00001966"/>
    </source>
</evidence>
<dbReference type="InterPro" id="IPR006555">
    <property type="entry name" value="ATP-dep_Helicase_C"/>
</dbReference>
<protein>
    <submittedName>
        <fullName evidence="13">Putative DNA repair helicase</fullName>
    </submittedName>
</protein>
<evidence type="ECO:0000256" key="2">
    <source>
        <dbReference type="ARBA" id="ARBA00008435"/>
    </source>
</evidence>
<evidence type="ECO:0000256" key="5">
    <source>
        <dbReference type="ARBA" id="ARBA00022801"/>
    </source>
</evidence>
<dbReference type="GO" id="GO:0005524">
    <property type="term" value="F:ATP binding"/>
    <property type="evidence" value="ECO:0007669"/>
    <property type="project" value="UniProtKB-KW"/>
</dbReference>
<keyword evidence="4" id="KW-0547">Nucleotide-binding</keyword>
<feature type="region of interest" description="Disordered" evidence="11">
    <location>
        <begin position="772"/>
        <end position="791"/>
    </location>
</feature>
<evidence type="ECO:0000256" key="4">
    <source>
        <dbReference type="ARBA" id="ARBA00022741"/>
    </source>
</evidence>
<feature type="compositionally biased region" description="Polar residues" evidence="11">
    <location>
        <begin position="141"/>
        <end position="153"/>
    </location>
</feature>
<dbReference type="SMART" id="SM00488">
    <property type="entry name" value="DEXDc2"/>
    <property type="match status" value="1"/>
</dbReference>
<dbReference type="InterPro" id="IPR006554">
    <property type="entry name" value="Helicase-like_DEXD_c2"/>
</dbReference>
<keyword evidence="6 13" id="KW-0347">Helicase</keyword>
<keyword evidence="10" id="KW-0413">Isomerase</keyword>
<dbReference type="SMART" id="SM00491">
    <property type="entry name" value="HELICc2"/>
    <property type="match status" value="1"/>
</dbReference>
<proteinExistence type="inferred from homology"/>
<dbReference type="GO" id="GO:0046872">
    <property type="term" value="F:metal ion binding"/>
    <property type="evidence" value="ECO:0007669"/>
    <property type="project" value="UniProtKB-KW"/>
</dbReference>
<dbReference type="GO" id="GO:0005634">
    <property type="term" value="C:nucleus"/>
    <property type="evidence" value="ECO:0007669"/>
    <property type="project" value="TreeGrafter"/>
</dbReference>
<keyword evidence="8" id="KW-0408">Iron</keyword>
<keyword evidence="5" id="KW-0378">Hydrolase</keyword>
<dbReference type="PANTHER" id="PTHR11472">
    <property type="entry name" value="DNA REPAIR DEAD HELICASE RAD3/XP-D SUBFAMILY MEMBER"/>
    <property type="match status" value="1"/>
</dbReference>
<accession>G0UVW9</accession>
<gene>
    <name evidence="13" type="ORF">TCIL3000_10_2960</name>
</gene>
<dbReference type="InterPro" id="IPR014013">
    <property type="entry name" value="Helic_SF1/SF2_ATP-bd_DinG/Rad3"/>
</dbReference>
<dbReference type="GO" id="GO:0051536">
    <property type="term" value="F:iron-sulfur cluster binding"/>
    <property type="evidence" value="ECO:0007669"/>
    <property type="project" value="UniProtKB-KW"/>
</dbReference>
<dbReference type="PROSITE" id="PS51193">
    <property type="entry name" value="HELICASE_ATP_BIND_2"/>
    <property type="match status" value="1"/>
</dbReference>
<keyword evidence="3" id="KW-0479">Metal-binding</keyword>
<feature type="domain" description="Helicase ATP-binding" evidence="12">
    <location>
        <begin position="29"/>
        <end position="436"/>
    </location>
</feature>
<evidence type="ECO:0000256" key="9">
    <source>
        <dbReference type="ARBA" id="ARBA00023014"/>
    </source>
</evidence>
<dbReference type="GO" id="GO:0034085">
    <property type="term" value="P:establishment of sister chromatid cohesion"/>
    <property type="evidence" value="ECO:0007669"/>
    <property type="project" value="TreeGrafter"/>
</dbReference>
<keyword evidence="9" id="KW-0411">Iron-sulfur</keyword>
<evidence type="ECO:0000256" key="11">
    <source>
        <dbReference type="SAM" id="MobiDB-lite"/>
    </source>
</evidence>
<feature type="compositionally biased region" description="Basic and acidic residues" evidence="11">
    <location>
        <begin position="1"/>
        <end position="32"/>
    </location>
</feature>
<dbReference type="InterPro" id="IPR010614">
    <property type="entry name" value="RAD3-like_helicase_DEAD"/>
</dbReference>
<dbReference type="GO" id="GO:0006139">
    <property type="term" value="P:nucleobase-containing compound metabolic process"/>
    <property type="evidence" value="ECO:0007669"/>
    <property type="project" value="InterPro"/>
</dbReference>
<evidence type="ECO:0000256" key="8">
    <source>
        <dbReference type="ARBA" id="ARBA00023004"/>
    </source>
</evidence>
<organism evidence="13">
    <name type="scientific">Trypanosoma congolense (strain IL3000)</name>
    <dbReference type="NCBI Taxonomy" id="1068625"/>
    <lineage>
        <taxon>Eukaryota</taxon>
        <taxon>Discoba</taxon>
        <taxon>Euglenozoa</taxon>
        <taxon>Kinetoplastea</taxon>
        <taxon>Metakinetoplastina</taxon>
        <taxon>Trypanosomatida</taxon>
        <taxon>Trypanosomatidae</taxon>
        <taxon>Trypanosoma</taxon>
        <taxon>Nannomonas</taxon>
    </lineage>
</organism>
<dbReference type="InterPro" id="IPR045028">
    <property type="entry name" value="DinG/Rad3-like"/>
</dbReference>
<dbReference type="Pfam" id="PF13307">
    <property type="entry name" value="Helicase_C_2"/>
    <property type="match status" value="1"/>
</dbReference>
<dbReference type="GO" id="GO:0003677">
    <property type="term" value="F:DNA binding"/>
    <property type="evidence" value="ECO:0007669"/>
    <property type="project" value="InterPro"/>
</dbReference>
<dbReference type="EMBL" id="HE575323">
    <property type="protein sequence ID" value="CCC93535.1"/>
    <property type="molecule type" value="Genomic_DNA"/>
</dbReference>
<feature type="region of interest" description="Disordered" evidence="11">
    <location>
        <begin position="1"/>
        <end position="59"/>
    </location>
</feature>
<feature type="region of interest" description="Disordered" evidence="11">
    <location>
        <begin position="75"/>
        <end position="99"/>
    </location>
</feature>
<feature type="compositionally biased region" description="Low complexity" evidence="11">
    <location>
        <begin position="781"/>
        <end position="791"/>
    </location>
</feature>
<dbReference type="Gene3D" id="3.40.50.300">
    <property type="entry name" value="P-loop containing nucleotide triphosphate hydrolases"/>
    <property type="match status" value="2"/>
</dbReference>
<evidence type="ECO:0000256" key="6">
    <source>
        <dbReference type="ARBA" id="ARBA00022806"/>
    </source>
</evidence>
<dbReference type="Pfam" id="PF06733">
    <property type="entry name" value="DEAD_2"/>
    <property type="match status" value="1"/>
</dbReference>
<dbReference type="VEuPathDB" id="TriTrypDB:TcIL3000_10_2960"/>
<reference evidence="13" key="1">
    <citation type="journal article" date="2012" name="Proc. Natl. Acad. Sci. U.S.A.">
        <title>Antigenic diversity is generated by distinct evolutionary mechanisms in African trypanosome species.</title>
        <authorList>
            <person name="Jackson A.P."/>
            <person name="Berry A."/>
            <person name="Aslett M."/>
            <person name="Allison H.C."/>
            <person name="Burton P."/>
            <person name="Vavrova-Anderson J."/>
            <person name="Brown R."/>
            <person name="Browne H."/>
            <person name="Corton N."/>
            <person name="Hauser H."/>
            <person name="Gamble J."/>
            <person name="Gilderthorp R."/>
            <person name="Marcello L."/>
            <person name="McQuillan J."/>
            <person name="Otto T.D."/>
            <person name="Quail M.A."/>
            <person name="Sanders M.J."/>
            <person name="van Tonder A."/>
            <person name="Ginger M.L."/>
            <person name="Field M.C."/>
            <person name="Barry J.D."/>
            <person name="Hertz-Fowler C."/>
            <person name="Berriman M."/>
        </authorList>
    </citation>
    <scope>NUCLEOTIDE SEQUENCE</scope>
    <source>
        <strain evidence="13">IL3000</strain>
    </source>
</reference>
<evidence type="ECO:0000256" key="7">
    <source>
        <dbReference type="ARBA" id="ARBA00022840"/>
    </source>
</evidence>
<keyword evidence="7" id="KW-0067">ATP-binding</keyword>
<evidence type="ECO:0000256" key="10">
    <source>
        <dbReference type="ARBA" id="ARBA00023235"/>
    </source>
</evidence>
<evidence type="ECO:0000313" key="13">
    <source>
        <dbReference type="EMBL" id="CCC93535.1"/>
    </source>
</evidence>
<feature type="compositionally biased region" description="Basic and acidic residues" evidence="11">
    <location>
        <begin position="215"/>
        <end position="224"/>
    </location>
</feature>